<evidence type="ECO:0000313" key="7">
    <source>
        <dbReference type="Proteomes" id="UP001168620"/>
    </source>
</evidence>
<feature type="domain" description="HTH lysR-type" evidence="5">
    <location>
        <begin position="2"/>
        <end position="59"/>
    </location>
</feature>
<dbReference type="Pfam" id="PF03466">
    <property type="entry name" value="LysR_substrate"/>
    <property type="match status" value="1"/>
</dbReference>
<keyword evidence="7" id="KW-1185">Reference proteome</keyword>
<comment type="similarity">
    <text evidence="1">Belongs to the LysR transcriptional regulatory family.</text>
</comment>
<dbReference type="CDD" id="cd05466">
    <property type="entry name" value="PBP2_LTTR_substrate"/>
    <property type="match status" value="1"/>
</dbReference>
<protein>
    <submittedName>
        <fullName evidence="6">LysR family transcriptional regulator</fullName>
    </submittedName>
</protein>
<dbReference type="PANTHER" id="PTHR30346">
    <property type="entry name" value="TRANSCRIPTIONAL DUAL REGULATOR HCAR-RELATED"/>
    <property type="match status" value="1"/>
</dbReference>
<dbReference type="SUPFAM" id="SSF53850">
    <property type="entry name" value="Periplasmic binding protein-like II"/>
    <property type="match status" value="1"/>
</dbReference>
<dbReference type="SUPFAM" id="SSF46785">
    <property type="entry name" value="Winged helix' DNA-binding domain"/>
    <property type="match status" value="1"/>
</dbReference>
<organism evidence="6 7">
    <name type="scientific">Nocardioides oceani</name>
    <dbReference type="NCBI Taxonomy" id="3058369"/>
    <lineage>
        <taxon>Bacteria</taxon>
        <taxon>Bacillati</taxon>
        <taxon>Actinomycetota</taxon>
        <taxon>Actinomycetes</taxon>
        <taxon>Propionibacteriales</taxon>
        <taxon>Nocardioidaceae</taxon>
        <taxon>Nocardioides</taxon>
    </lineage>
</organism>
<accession>A0ABT8FCX9</accession>
<evidence type="ECO:0000259" key="5">
    <source>
        <dbReference type="PROSITE" id="PS50931"/>
    </source>
</evidence>
<dbReference type="Gene3D" id="3.40.190.10">
    <property type="entry name" value="Periplasmic binding protein-like II"/>
    <property type="match status" value="2"/>
</dbReference>
<dbReference type="InterPro" id="IPR036388">
    <property type="entry name" value="WH-like_DNA-bd_sf"/>
</dbReference>
<dbReference type="EMBL" id="JAUHJQ010000001">
    <property type="protein sequence ID" value="MDN4172344.1"/>
    <property type="molecule type" value="Genomic_DNA"/>
</dbReference>
<dbReference type="Gene3D" id="1.10.10.10">
    <property type="entry name" value="Winged helix-like DNA-binding domain superfamily/Winged helix DNA-binding domain"/>
    <property type="match status" value="1"/>
</dbReference>
<reference evidence="6" key="1">
    <citation type="submission" date="2023-06" db="EMBL/GenBank/DDBJ databases">
        <title>Draft genome sequence of Nocardioides sp. SOB77.</title>
        <authorList>
            <person name="Zhang G."/>
        </authorList>
    </citation>
    <scope>NUCLEOTIDE SEQUENCE</scope>
    <source>
        <strain evidence="6">SOB77</strain>
    </source>
</reference>
<evidence type="ECO:0000313" key="6">
    <source>
        <dbReference type="EMBL" id="MDN4172344.1"/>
    </source>
</evidence>
<keyword evidence="2" id="KW-0805">Transcription regulation</keyword>
<evidence type="ECO:0000256" key="1">
    <source>
        <dbReference type="ARBA" id="ARBA00009437"/>
    </source>
</evidence>
<name>A0ABT8FCX9_9ACTN</name>
<dbReference type="PRINTS" id="PR00039">
    <property type="entry name" value="HTHLYSR"/>
</dbReference>
<dbReference type="Proteomes" id="UP001168620">
    <property type="component" value="Unassembled WGS sequence"/>
</dbReference>
<evidence type="ECO:0000256" key="2">
    <source>
        <dbReference type="ARBA" id="ARBA00023015"/>
    </source>
</evidence>
<gene>
    <name evidence="6" type="ORF">QWY28_05275</name>
</gene>
<comment type="caution">
    <text evidence="6">The sequence shown here is derived from an EMBL/GenBank/DDBJ whole genome shotgun (WGS) entry which is preliminary data.</text>
</comment>
<dbReference type="Pfam" id="PF00126">
    <property type="entry name" value="HTH_1"/>
    <property type="match status" value="1"/>
</dbReference>
<dbReference type="PANTHER" id="PTHR30346:SF0">
    <property type="entry name" value="HCA OPERON TRANSCRIPTIONAL ACTIVATOR HCAR"/>
    <property type="match status" value="1"/>
</dbReference>
<keyword evidence="3" id="KW-0238">DNA-binding</keyword>
<keyword evidence="4" id="KW-0804">Transcription</keyword>
<proteinExistence type="inferred from homology"/>
<dbReference type="PROSITE" id="PS50931">
    <property type="entry name" value="HTH_LYSR"/>
    <property type="match status" value="1"/>
</dbReference>
<dbReference type="InterPro" id="IPR005119">
    <property type="entry name" value="LysR_subst-bd"/>
</dbReference>
<dbReference type="InterPro" id="IPR000847">
    <property type="entry name" value="LysR_HTH_N"/>
</dbReference>
<sequence>MVELRHVRYFVAVAEHGTVSRAAERLHVTQPGLSRQLRQFELELGVDLFERSAGRLSLTSAGRALVPLARDLLGQVESFRVAATFHAEGRLERLTVGAPTVTLTDVVAPFVATLAEEDPTTDVLGADGISSVEVLARGADLAIGTARPGPPYRSRPLAVLPVWAYVPPDHRWASRSRITLMELAGEPLVALPAAFTARMALEDALTGAGAAWGILVEAANGTVAQALAAAGRGVAVVSDDPRYGLVPLPVEVPGQGLLSIRLVSVWDSRHAAAPTLDEIAQRLSVFTCERYGVSAA</sequence>
<evidence type="ECO:0000256" key="3">
    <source>
        <dbReference type="ARBA" id="ARBA00023125"/>
    </source>
</evidence>
<evidence type="ECO:0000256" key="4">
    <source>
        <dbReference type="ARBA" id="ARBA00023163"/>
    </source>
</evidence>
<dbReference type="InterPro" id="IPR036390">
    <property type="entry name" value="WH_DNA-bd_sf"/>
</dbReference>